<dbReference type="KEGG" id="cdq:BOQ54_11700"/>
<dbReference type="RefSeq" id="WP_055457295.1">
    <property type="nucleotide sequence ID" value="NZ_LQQT01000045.1"/>
</dbReference>
<evidence type="ECO:0000313" key="2">
    <source>
        <dbReference type="Proteomes" id="UP000182703"/>
    </source>
</evidence>
<dbReference type="EMBL" id="CP018095">
    <property type="protein sequence ID" value="APF37910.1"/>
    <property type="molecule type" value="Genomic_DNA"/>
</dbReference>
<accession>A0AAC9NZE2</accession>
<proteinExistence type="predicted"/>
<dbReference type="Proteomes" id="UP000182703">
    <property type="component" value="Chromosome"/>
</dbReference>
<reference evidence="1 2" key="1">
    <citation type="submission" date="2016-11" db="EMBL/GenBank/DDBJ databases">
        <title>Complete genome sequence of the aerobically denitrifying bacterium Chelatococcus daeguensis TAD1.</title>
        <authorList>
            <person name="Yang Y."/>
            <person name="Huang S."/>
            <person name="Lin E."/>
        </authorList>
    </citation>
    <scope>NUCLEOTIDE SEQUENCE [LARGE SCALE GENOMIC DNA]</scope>
    <source>
        <strain evidence="1 2">TAD1</strain>
    </source>
</reference>
<name>A0AAC9NZE2_9HYPH</name>
<dbReference type="AlphaFoldDB" id="A0AAC9NZE2"/>
<protein>
    <submittedName>
        <fullName evidence="1">Uncharacterized protein</fullName>
    </submittedName>
</protein>
<keyword evidence="2" id="KW-1185">Reference proteome</keyword>
<gene>
    <name evidence="1" type="ORF">BOQ54_11700</name>
</gene>
<evidence type="ECO:0000313" key="1">
    <source>
        <dbReference type="EMBL" id="APF37910.1"/>
    </source>
</evidence>
<organism evidence="1 2">
    <name type="scientific">Chelatococcus daeguensis</name>
    <dbReference type="NCBI Taxonomy" id="444444"/>
    <lineage>
        <taxon>Bacteria</taxon>
        <taxon>Pseudomonadati</taxon>
        <taxon>Pseudomonadota</taxon>
        <taxon>Alphaproteobacteria</taxon>
        <taxon>Hyphomicrobiales</taxon>
        <taxon>Chelatococcaceae</taxon>
        <taxon>Chelatococcus</taxon>
    </lineage>
</organism>
<sequence>MVLAAERLFSVVARRLSILLCLSLAAAAAGAAVLAGIFFLRPAAPEKPAPARIGYELAGHALSVPASWLRETMDRSGGTVPRLDLAIPWPGTAAASDAEIVTVTLVPADAALDPAERPAKLYLRFLAPETWPGPGGLVLRRFRPGTPYAGEELYLAPPDGRRFFARCTRAGATGIVAPLCTTVMRLAGIDVMLRFDSERLADWPRLGASAERLIAIMSPPPESQ</sequence>